<sequence>MGLTAMAEAFAQLLLNDSTANARACRYIEREAAHLSEREHVAPHAHEIAALVRLVAADGSSESAAGVPPDCLAGVYCVAGVHCVAGVQCAASAALARLAMCARSVQDQIAAAGALEALADLLGKALLSSRAVAPTRRDINWQASQRSPQLLEAVCDALMCLSSQNVANQRQLLDCGVVPSLVELIREGRTCSARMMGLTTLMSVAGGSADGLEMMLESDGFAPMVALLNEAIALLQVGDGHQAHPATLLDMSLGAVALFVAHVPANQAAAREADCIPMVVSALRVLRAIDGERVEIFGLQRRAADALLALVHADPVSLEVARRSGGVGMLVDLLRAPLLVPEGLALVSAACSTLAQLCAGGCQCHAEFVATRGTAALADLLAQLLSTREKENFDSYAQLGERTLRQQTLELTAVITSGQVGVQDSFREAGGLQLLAKHVRQLLRERPSKKGTNRTDSELESTRLLATALLAAASCAAGCPVNGVLLRQEKMLDVATRLVKELQFTARTHADLGTREVLSGATALLLQLLLSGTTVTTDAGASSAIEPLLALLGGFATRSSENEDCPSFVADSIAIILHLVQPEACILVGSQDSDSRSSDWWLRVLQQSLLTLGHIFVGSPDAEEREDCIAIVPTIVELLRMRNLSVVLPACVVLSQISNAGRELQDAVRRAGAISGIMRVLRDAHTEVARIHALTALCSIVACNSACQDDAYKTASAISMLQELVHTSNVNGLDSHAMETIHAAQNVLHELRINEQHSRAHVLLPSNYLQPPKSKTATRVAPSVHTLDF</sequence>
<evidence type="ECO:0008006" key="3">
    <source>
        <dbReference type="Google" id="ProtNLM"/>
    </source>
</evidence>
<organism evidence="1 2">
    <name type="scientific">Prymnesium parvum</name>
    <name type="common">Toxic golden alga</name>
    <dbReference type="NCBI Taxonomy" id="97485"/>
    <lineage>
        <taxon>Eukaryota</taxon>
        <taxon>Haptista</taxon>
        <taxon>Haptophyta</taxon>
        <taxon>Prymnesiophyceae</taxon>
        <taxon>Prymnesiales</taxon>
        <taxon>Prymnesiaceae</taxon>
        <taxon>Prymnesium</taxon>
    </lineage>
</organism>
<keyword evidence="2" id="KW-1185">Reference proteome</keyword>
<protein>
    <recommendedName>
        <fullName evidence="3">Armadillo repeat-containing protein 8</fullName>
    </recommendedName>
</protein>
<evidence type="ECO:0000313" key="1">
    <source>
        <dbReference type="EMBL" id="KAL1496197.1"/>
    </source>
</evidence>
<accession>A0AB34IEK2</accession>
<dbReference type="InterPro" id="IPR016024">
    <property type="entry name" value="ARM-type_fold"/>
</dbReference>
<dbReference type="EMBL" id="JBGBPQ010000030">
    <property type="protein sequence ID" value="KAL1496197.1"/>
    <property type="molecule type" value="Genomic_DNA"/>
</dbReference>
<dbReference type="InterPro" id="IPR011989">
    <property type="entry name" value="ARM-like"/>
</dbReference>
<reference evidence="1 2" key="1">
    <citation type="journal article" date="2024" name="Science">
        <title>Giant polyketide synthase enzymes in the biosynthesis of giant marine polyether toxins.</title>
        <authorList>
            <person name="Fallon T.R."/>
            <person name="Shende V.V."/>
            <person name="Wierzbicki I.H."/>
            <person name="Pendleton A.L."/>
            <person name="Watervoot N.F."/>
            <person name="Auber R.P."/>
            <person name="Gonzalez D.J."/>
            <person name="Wisecaver J.H."/>
            <person name="Moore B.S."/>
        </authorList>
    </citation>
    <scope>NUCLEOTIDE SEQUENCE [LARGE SCALE GENOMIC DNA]</scope>
    <source>
        <strain evidence="1 2">12B1</strain>
    </source>
</reference>
<dbReference type="AlphaFoldDB" id="A0AB34IEK2"/>
<dbReference type="SMART" id="SM00185">
    <property type="entry name" value="ARM"/>
    <property type="match status" value="6"/>
</dbReference>
<dbReference type="PANTHER" id="PTHR46464">
    <property type="entry name" value="ANK_REP_REGION DOMAIN-CONTAINING PROTEIN"/>
    <property type="match status" value="1"/>
</dbReference>
<dbReference type="Gene3D" id="1.25.10.10">
    <property type="entry name" value="Leucine-rich Repeat Variant"/>
    <property type="match status" value="3"/>
</dbReference>
<comment type="caution">
    <text evidence="1">The sequence shown here is derived from an EMBL/GenBank/DDBJ whole genome shotgun (WGS) entry which is preliminary data.</text>
</comment>
<dbReference type="SUPFAM" id="SSF48371">
    <property type="entry name" value="ARM repeat"/>
    <property type="match status" value="2"/>
</dbReference>
<dbReference type="InterPro" id="IPR000225">
    <property type="entry name" value="Armadillo"/>
</dbReference>
<proteinExistence type="predicted"/>
<dbReference type="Proteomes" id="UP001515480">
    <property type="component" value="Unassembled WGS sequence"/>
</dbReference>
<dbReference type="PANTHER" id="PTHR46464:SF2">
    <property type="entry name" value="ANKYRIN AND ARMADILLO REPEAT-CONTAINING PROTEIN"/>
    <property type="match status" value="1"/>
</dbReference>
<name>A0AB34IEK2_PRYPA</name>
<dbReference type="InterPro" id="IPR043379">
    <property type="entry name" value="ANKAR"/>
</dbReference>
<evidence type="ECO:0000313" key="2">
    <source>
        <dbReference type="Proteomes" id="UP001515480"/>
    </source>
</evidence>
<gene>
    <name evidence="1" type="ORF">AB1Y20_014813</name>
</gene>